<evidence type="ECO:0000313" key="1">
    <source>
        <dbReference type="EMBL" id="QQZ64615.1"/>
    </source>
</evidence>
<proteinExistence type="predicted"/>
<keyword evidence="1" id="KW-0614">Plasmid</keyword>
<accession>A0A974SHF5</accession>
<protein>
    <submittedName>
        <fullName evidence="1">Uncharacterized protein</fullName>
    </submittedName>
</protein>
<dbReference type="RefSeq" id="WP_039835492.1">
    <property type="nucleotide sequence ID" value="NZ_CP068596.1"/>
</dbReference>
<dbReference type="Proteomes" id="UP000595841">
    <property type="component" value="Plasmid unnamed1"/>
</dbReference>
<name>A0A974SHF5_9BACL</name>
<evidence type="ECO:0000313" key="2">
    <source>
        <dbReference type="Proteomes" id="UP000595841"/>
    </source>
</evidence>
<gene>
    <name evidence="1" type="ORF">JI735_33740</name>
</gene>
<dbReference type="EMBL" id="CP068596">
    <property type="protein sequence ID" value="QQZ64615.1"/>
    <property type="molecule type" value="Genomic_DNA"/>
</dbReference>
<keyword evidence="2" id="KW-1185">Reference proteome</keyword>
<dbReference type="AlphaFoldDB" id="A0A974SHF5"/>
<geneLocation type="plasmid" evidence="1 2">
    <name>unnamed1</name>
</geneLocation>
<sequence>MSKSINLLQESNISHFLRTLPADIQGNISACLEKWLIGETAAGYPHPAQVCANLQAANERQPFLDVQQAMNLQVLKSHLRVAV</sequence>
<organism evidence="1 2">
    <name type="scientific">Paenibacillus sonchi</name>
    <dbReference type="NCBI Taxonomy" id="373687"/>
    <lineage>
        <taxon>Bacteria</taxon>
        <taxon>Bacillati</taxon>
        <taxon>Bacillota</taxon>
        <taxon>Bacilli</taxon>
        <taxon>Bacillales</taxon>
        <taxon>Paenibacillaceae</taxon>
        <taxon>Paenibacillus</taxon>
        <taxon>Paenibacillus sonchi group</taxon>
    </lineage>
</organism>
<reference evidence="1 2" key="1">
    <citation type="submission" date="2021-01" db="EMBL/GenBank/DDBJ databases">
        <title>Whole genome sequence of Paenibacillus sonchi LMG 24727 for comparative genomics.</title>
        <authorList>
            <person name="Lee G."/>
            <person name="Kim M.-J."/>
            <person name="Lim K."/>
            <person name="Shin J.-H."/>
        </authorList>
    </citation>
    <scope>NUCLEOTIDE SEQUENCE [LARGE SCALE GENOMIC DNA]</scope>
    <source>
        <strain evidence="1 2">LMG 24727</strain>
        <plasmid evidence="1 2">unnamed1</plasmid>
    </source>
</reference>
<dbReference type="KEGG" id="pson:JI735_33740"/>